<dbReference type="InterPro" id="IPR002701">
    <property type="entry name" value="CM_II_prokaryot"/>
</dbReference>
<dbReference type="InterPro" id="IPR036263">
    <property type="entry name" value="Chorismate_II_sf"/>
</dbReference>
<proteinExistence type="predicted"/>
<dbReference type="SUPFAM" id="SSF48600">
    <property type="entry name" value="Chorismate mutase II"/>
    <property type="match status" value="1"/>
</dbReference>
<dbReference type="GO" id="GO:0004106">
    <property type="term" value="F:chorismate mutase activity"/>
    <property type="evidence" value="ECO:0007669"/>
    <property type="project" value="UniProtKB-EC"/>
</dbReference>
<evidence type="ECO:0000313" key="3">
    <source>
        <dbReference type="EMBL" id="MEJ8476322.1"/>
    </source>
</evidence>
<reference evidence="3 4" key="1">
    <citation type="submission" date="2024-02" db="EMBL/GenBank/DDBJ databases">
        <title>Roseibium algae sp. nov., isolated from marine alga (Grateloupia sp.), showing potential in myo-inositol conversion.</title>
        <authorList>
            <person name="Wang Y."/>
        </authorList>
    </citation>
    <scope>NUCLEOTIDE SEQUENCE [LARGE SCALE GENOMIC DNA]</scope>
    <source>
        <strain evidence="3 4">H3510</strain>
    </source>
</reference>
<dbReference type="EMBL" id="JBAKIA010000018">
    <property type="protein sequence ID" value="MEJ8476322.1"/>
    <property type="molecule type" value="Genomic_DNA"/>
</dbReference>
<name>A0ABU8TQW6_9HYPH</name>
<comment type="caution">
    <text evidence="3">The sequence shown here is derived from an EMBL/GenBank/DDBJ whole genome shotgun (WGS) entry which is preliminary data.</text>
</comment>
<dbReference type="Proteomes" id="UP001385499">
    <property type="component" value="Unassembled WGS sequence"/>
</dbReference>
<protein>
    <recommendedName>
        <fullName evidence="1">chorismate mutase</fullName>
        <ecNumber evidence="1">5.4.99.5</ecNumber>
    </recommendedName>
</protein>
<keyword evidence="4" id="KW-1185">Reference proteome</keyword>
<sequence>MSLSSDRETPLDGLRRRIDELDAELHKCLIERAQISVGIAAARLAGGATGVSFQPDHEAEVIRNVVERHEGSLPLTTVEHLWRELISASLTLQGEFTLHLDGSADLLGMLDLARFYFGFSSDLLPGADAADVVGSVAASECDLGLIALEDRAELPWWRGLSTDGAEVIARLPFLVLDDRPADMPALVISRAVAENVQRDTLVYDARWSGALPGDLMSEGLEVVSFHRSASGVDALLAVSADMSEDEIFAACAEAGAEPDVLRMIGGYSAPIDVEGDADEDFDTALAEG</sequence>
<dbReference type="SMART" id="SM00830">
    <property type="entry name" value="CM_2"/>
    <property type="match status" value="1"/>
</dbReference>
<dbReference type="RefSeq" id="WP_340276787.1">
    <property type="nucleotide sequence ID" value="NZ_JBAKIA010000018.1"/>
</dbReference>
<feature type="domain" description="Chorismate mutase" evidence="2">
    <location>
        <begin position="5"/>
        <end position="97"/>
    </location>
</feature>
<gene>
    <name evidence="3" type="ORF">V6575_19710</name>
</gene>
<dbReference type="PROSITE" id="PS51168">
    <property type="entry name" value="CHORISMATE_MUT_2"/>
    <property type="match status" value="1"/>
</dbReference>
<evidence type="ECO:0000259" key="2">
    <source>
        <dbReference type="PROSITE" id="PS51168"/>
    </source>
</evidence>
<accession>A0ABU8TQW6</accession>
<evidence type="ECO:0000313" key="4">
    <source>
        <dbReference type="Proteomes" id="UP001385499"/>
    </source>
</evidence>
<dbReference type="Pfam" id="PF01817">
    <property type="entry name" value="CM_2"/>
    <property type="match status" value="1"/>
</dbReference>
<dbReference type="InterPro" id="IPR036979">
    <property type="entry name" value="CM_dom_sf"/>
</dbReference>
<evidence type="ECO:0000256" key="1">
    <source>
        <dbReference type="ARBA" id="ARBA00012404"/>
    </source>
</evidence>
<organism evidence="3 4">
    <name type="scientific">Roseibium algae</name>
    <dbReference type="NCBI Taxonomy" id="3123038"/>
    <lineage>
        <taxon>Bacteria</taxon>
        <taxon>Pseudomonadati</taxon>
        <taxon>Pseudomonadota</taxon>
        <taxon>Alphaproteobacteria</taxon>
        <taxon>Hyphomicrobiales</taxon>
        <taxon>Stappiaceae</taxon>
        <taxon>Roseibium</taxon>
    </lineage>
</organism>
<dbReference type="Gene3D" id="1.20.59.10">
    <property type="entry name" value="Chorismate mutase"/>
    <property type="match status" value="1"/>
</dbReference>
<keyword evidence="3" id="KW-0413">Isomerase</keyword>
<dbReference type="EC" id="5.4.99.5" evidence="1"/>